<reference evidence="11 12" key="1">
    <citation type="submission" date="2015-06" db="EMBL/GenBank/DDBJ databases">
        <title>Talaromyces atroroseus IBT 11181 draft genome.</title>
        <authorList>
            <person name="Rasmussen K.B."/>
            <person name="Rasmussen S."/>
            <person name="Petersen B."/>
            <person name="Sicheritz-Ponten T."/>
            <person name="Mortensen U.H."/>
            <person name="Thrane U."/>
        </authorList>
    </citation>
    <scope>NUCLEOTIDE SEQUENCE [LARGE SCALE GENOMIC DNA]</scope>
    <source>
        <strain evidence="11 12">IBT 11181</strain>
    </source>
</reference>
<evidence type="ECO:0000256" key="4">
    <source>
        <dbReference type="ARBA" id="ARBA00022692"/>
    </source>
</evidence>
<dbReference type="EMBL" id="LFMY01000002">
    <property type="protein sequence ID" value="OKL62881.1"/>
    <property type="molecule type" value="Genomic_DNA"/>
</dbReference>
<evidence type="ECO:0000256" key="5">
    <source>
        <dbReference type="ARBA" id="ARBA00022989"/>
    </source>
</evidence>
<dbReference type="Proteomes" id="UP000214365">
    <property type="component" value="Unassembled WGS sequence"/>
</dbReference>
<evidence type="ECO:0000313" key="11">
    <source>
        <dbReference type="EMBL" id="OKL62881.1"/>
    </source>
</evidence>
<dbReference type="Pfam" id="PF07690">
    <property type="entry name" value="MFS_1"/>
    <property type="match status" value="1"/>
</dbReference>
<feature type="transmembrane region" description="Helical" evidence="9">
    <location>
        <begin position="108"/>
        <end position="126"/>
    </location>
</feature>
<comment type="caution">
    <text evidence="11">The sequence shown here is derived from an EMBL/GenBank/DDBJ whole genome shotgun (WGS) entry which is preliminary data.</text>
</comment>
<feature type="transmembrane region" description="Helical" evidence="9">
    <location>
        <begin position="392"/>
        <end position="413"/>
    </location>
</feature>
<evidence type="ECO:0000313" key="12">
    <source>
        <dbReference type="Proteomes" id="UP000214365"/>
    </source>
</evidence>
<dbReference type="SUPFAM" id="SSF103473">
    <property type="entry name" value="MFS general substrate transporter"/>
    <property type="match status" value="1"/>
</dbReference>
<feature type="transmembrane region" description="Helical" evidence="9">
    <location>
        <begin position="163"/>
        <end position="184"/>
    </location>
</feature>
<keyword evidence="5 9" id="KW-1133">Transmembrane helix</keyword>
<dbReference type="PANTHER" id="PTHR23501:SF187">
    <property type="entry name" value="MAJOR FACILITATOR SUPERFAMILY (MFS) PROFILE DOMAIN-CONTAINING PROTEIN"/>
    <property type="match status" value="1"/>
</dbReference>
<feature type="transmembrane region" description="Helical" evidence="9">
    <location>
        <begin position="228"/>
        <end position="250"/>
    </location>
</feature>
<gene>
    <name evidence="11" type="ORF">UA08_01299</name>
</gene>
<protein>
    <recommendedName>
        <fullName evidence="10">Major facilitator superfamily (MFS) profile domain-containing protein</fullName>
    </recommendedName>
</protein>
<feature type="transmembrane region" description="Helical" evidence="9">
    <location>
        <begin position="138"/>
        <end position="157"/>
    </location>
</feature>
<dbReference type="GO" id="GO:0005886">
    <property type="term" value="C:plasma membrane"/>
    <property type="evidence" value="ECO:0007669"/>
    <property type="project" value="TreeGrafter"/>
</dbReference>
<feature type="compositionally biased region" description="Low complexity" evidence="8">
    <location>
        <begin position="31"/>
        <end position="41"/>
    </location>
</feature>
<feature type="transmembrane region" description="Helical" evidence="9">
    <location>
        <begin position="328"/>
        <end position="352"/>
    </location>
</feature>
<dbReference type="Gene3D" id="1.20.1720.10">
    <property type="entry name" value="Multidrug resistance protein D"/>
    <property type="match status" value="1"/>
</dbReference>
<dbReference type="PANTHER" id="PTHR23501">
    <property type="entry name" value="MAJOR FACILITATOR SUPERFAMILY"/>
    <property type="match status" value="1"/>
</dbReference>
<feature type="transmembrane region" description="Helical" evidence="9">
    <location>
        <begin position="358"/>
        <end position="380"/>
    </location>
</feature>
<keyword evidence="12" id="KW-1185">Reference proteome</keyword>
<evidence type="ECO:0000256" key="1">
    <source>
        <dbReference type="ARBA" id="ARBA00004141"/>
    </source>
</evidence>
<feature type="compositionally biased region" description="Basic and acidic residues" evidence="8">
    <location>
        <begin position="21"/>
        <end position="30"/>
    </location>
</feature>
<sequence length="558" mass="59295">MAESNSAEVLTTTSHVDVEKVDAANIDVERNGSASANGNENGNEKSEDVFEPSAEDSHPGAKAGLTLKQFWIVMFGLNCGMFLTALDFNIVSPAVNVISSQFGAYDRSAWLGTGYLISFALVMPFYGKLGETFSRRSLFIFSTLLFILGSGLCGGSHSMNMLIASRVVQGLGGGGVYSLVNVIVTDLVPLKDVGKYLSFTGLVWAIADVAGPLVGGAFAQYASWRWCFYINLCISPISLIITLLVLRVPAPTVGLVTAVRNFDYIGALAMTGGTTMVLLGISWGGVTFPWNSGQVIGTIVGGGVLVIIFAIIEHFVREPLIPPVFLRNRAVMAILVAEFFYGAVLLGMMYYVPQFFQLVFGDTATLSGVSLLPLMLGLAVGNPVAGWITSKYGISLANAWVGAALEVLVTGLMTRWNAHTSRAEAVVELVICGIGQGAAMEGLLVSVQASVTPMLIGVVTSLAIFVQTVGDIFGIAFFATVYQNELRSKLVSLGLTSSQIASVSADAESIRSSFSGTQLEDIISVYAESMQNGWWLMFACAAVLLISSGFSRQHSFAK</sequence>
<keyword evidence="4 9" id="KW-0812">Transmembrane</keyword>
<keyword evidence="7" id="KW-0325">Glycoprotein</keyword>
<keyword evidence="3" id="KW-0813">Transport</keyword>
<dbReference type="InterPro" id="IPR020846">
    <property type="entry name" value="MFS_dom"/>
</dbReference>
<evidence type="ECO:0000259" key="10">
    <source>
        <dbReference type="PROSITE" id="PS50850"/>
    </source>
</evidence>
<dbReference type="CDD" id="cd17502">
    <property type="entry name" value="MFS_Azr1_MDR_like"/>
    <property type="match status" value="1"/>
</dbReference>
<feature type="transmembrane region" description="Helical" evidence="9">
    <location>
        <begin position="262"/>
        <end position="283"/>
    </location>
</feature>
<dbReference type="InterPro" id="IPR011701">
    <property type="entry name" value="MFS"/>
</dbReference>
<accession>A0A1Q5QAG6</accession>
<feature type="transmembrane region" description="Helical" evidence="9">
    <location>
        <begin position="196"/>
        <end position="222"/>
    </location>
</feature>
<dbReference type="RefSeq" id="XP_020123002.1">
    <property type="nucleotide sequence ID" value="XM_020260948.1"/>
</dbReference>
<dbReference type="PROSITE" id="PS50850">
    <property type="entry name" value="MFS"/>
    <property type="match status" value="1"/>
</dbReference>
<feature type="region of interest" description="Disordered" evidence="8">
    <location>
        <begin position="21"/>
        <end position="57"/>
    </location>
</feature>
<name>A0A1Q5QAG6_TALAT</name>
<comment type="subcellular location">
    <subcellularLocation>
        <location evidence="1">Membrane</location>
        <topology evidence="1">Multi-pass membrane protein</topology>
    </subcellularLocation>
</comment>
<comment type="similarity">
    <text evidence="2">Belongs to the major facilitator superfamily.</text>
</comment>
<dbReference type="Gene3D" id="1.20.1250.20">
    <property type="entry name" value="MFS general substrate transporter like domains"/>
    <property type="match status" value="1"/>
</dbReference>
<dbReference type="InterPro" id="IPR036259">
    <property type="entry name" value="MFS_trans_sf"/>
</dbReference>
<feature type="transmembrane region" description="Helical" evidence="9">
    <location>
        <begin position="425"/>
        <end position="447"/>
    </location>
</feature>
<evidence type="ECO:0000256" key="9">
    <source>
        <dbReference type="SAM" id="Phobius"/>
    </source>
</evidence>
<feature type="transmembrane region" description="Helical" evidence="9">
    <location>
        <begin position="70"/>
        <end position="88"/>
    </location>
</feature>
<evidence type="ECO:0000256" key="7">
    <source>
        <dbReference type="ARBA" id="ARBA00023180"/>
    </source>
</evidence>
<feature type="transmembrane region" description="Helical" evidence="9">
    <location>
        <begin position="454"/>
        <end position="482"/>
    </location>
</feature>
<evidence type="ECO:0000256" key="8">
    <source>
        <dbReference type="SAM" id="MobiDB-lite"/>
    </source>
</evidence>
<keyword evidence="6 9" id="KW-0472">Membrane</keyword>
<feature type="domain" description="Major facilitator superfamily (MFS) profile" evidence="10">
    <location>
        <begin position="73"/>
        <end position="556"/>
    </location>
</feature>
<organism evidence="11 12">
    <name type="scientific">Talaromyces atroroseus</name>
    <dbReference type="NCBI Taxonomy" id="1441469"/>
    <lineage>
        <taxon>Eukaryota</taxon>
        <taxon>Fungi</taxon>
        <taxon>Dikarya</taxon>
        <taxon>Ascomycota</taxon>
        <taxon>Pezizomycotina</taxon>
        <taxon>Eurotiomycetes</taxon>
        <taxon>Eurotiomycetidae</taxon>
        <taxon>Eurotiales</taxon>
        <taxon>Trichocomaceae</taxon>
        <taxon>Talaromyces</taxon>
        <taxon>Talaromyces sect. Trachyspermi</taxon>
    </lineage>
</organism>
<feature type="transmembrane region" description="Helical" evidence="9">
    <location>
        <begin position="295"/>
        <end position="316"/>
    </location>
</feature>
<evidence type="ECO:0000256" key="6">
    <source>
        <dbReference type="ARBA" id="ARBA00023136"/>
    </source>
</evidence>
<evidence type="ECO:0000256" key="3">
    <source>
        <dbReference type="ARBA" id="ARBA00022448"/>
    </source>
</evidence>
<dbReference type="GO" id="GO:0022857">
    <property type="term" value="F:transmembrane transporter activity"/>
    <property type="evidence" value="ECO:0007669"/>
    <property type="project" value="InterPro"/>
</dbReference>
<feature type="transmembrane region" description="Helical" evidence="9">
    <location>
        <begin position="534"/>
        <end position="551"/>
    </location>
</feature>
<dbReference type="AlphaFoldDB" id="A0A1Q5QAG6"/>
<dbReference type="GeneID" id="31001054"/>
<dbReference type="OrthoDB" id="6770063at2759"/>
<evidence type="ECO:0000256" key="2">
    <source>
        <dbReference type="ARBA" id="ARBA00008335"/>
    </source>
</evidence>
<proteinExistence type="inferred from homology"/>